<protein>
    <submittedName>
        <fullName evidence="6">Putative pre-16S rRNA nuclease</fullName>
        <ecNumber evidence="6">3.1.-.-</ecNumber>
    </submittedName>
</protein>
<keyword evidence="3" id="KW-0540">Nuclease</keyword>
<dbReference type="GO" id="GO:0004518">
    <property type="term" value="F:nuclease activity"/>
    <property type="evidence" value="ECO:0007669"/>
    <property type="project" value="UniProtKB-KW"/>
</dbReference>
<keyword evidence="2" id="KW-0690">Ribosome biogenesis</keyword>
<evidence type="ECO:0000256" key="4">
    <source>
        <dbReference type="ARBA" id="ARBA00022801"/>
    </source>
</evidence>
<evidence type="ECO:0000259" key="5">
    <source>
        <dbReference type="SMART" id="SM00732"/>
    </source>
</evidence>
<dbReference type="GO" id="GO:0000967">
    <property type="term" value="P:rRNA 5'-end processing"/>
    <property type="evidence" value="ECO:0007669"/>
    <property type="project" value="TreeGrafter"/>
</dbReference>
<keyword evidence="4 6" id="KW-0378">Hydrolase</keyword>
<dbReference type="InterPro" id="IPR006641">
    <property type="entry name" value="YqgF/RNaseH-like_dom"/>
</dbReference>
<dbReference type="EMBL" id="VSSQ01044967">
    <property type="protein sequence ID" value="MPM98837.1"/>
    <property type="molecule type" value="Genomic_DNA"/>
</dbReference>
<keyword evidence="1" id="KW-0963">Cytoplasm</keyword>
<reference evidence="6" key="1">
    <citation type="submission" date="2019-08" db="EMBL/GenBank/DDBJ databases">
        <authorList>
            <person name="Kucharzyk K."/>
            <person name="Murdoch R.W."/>
            <person name="Higgins S."/>
            <person name="Loffler F."/>
        </authorList>
    </citation>
    <scope>NUCLEOTIDE SEQUENCE</scope>
</reference>
<accession>A0A645EA62</accession>
<proteinExistence type="inferred from homology"/>
<dbReference type="Gene3D" id="3.30.420.140">
    <property type="entry name" value="YqgF/RNase H-like domain"/>
    <property type="match status" value="1"/>
</dbReference>
<dbReference type="InterPro" id="IPR005227">
    <property type="entry name" value="YqgF"/>
</dbReference>
<dbReference type="PANTHER" id="PTHR33317">
    <property type="entry name" value="POLYNUCLEOTIDYL TRANSFERASE, RIBONUCLEASE H-LIKE SUPERFAMILY PROTEIN"/>
    <property type="match status" value="1"/>
</dbReference>
<dbReference type="CDD" id="cd16964">
    <property type="entry name" value="YqgF"/>
    <property type="match status" value="1"/>
</dbReference>
<evidence type="ECO:0000313" key="6">
    <source>
        <dbReference type="EMBL" id="MPM98837.1"/>
    </source>
</evidence>
<dbReference type="EC" id="3.1.-.-" evidence="6"/>
<dbReference type="Pfam" id="PF03652">
    <property type="entry name" value="RuvX"/>
    <property type="match status" value="1"/>
</dbReference>
<feature type="domain" description="YqgF/RNase H-like" evidence="5">
    <location>
        <begin position="1"/>
        <end position="102"/>
    </location>
</feature>
<name>A0A645EA62_9ZZZZ</name>
<dbReference type="GO" id="GO:0005829">
    <property type="term" value="C:cytosol"/>
    <property type="evidence" value="ECO:0007669"/>
    <property type="project" value="TreeGrafter"/>
</dbReference>
<comment type="caution">
    <text evidence="6">The sequence shown here is derived from an EMBL/GenBank/DDBJ whole genome shotgun (WGS) entry which is preliminary data.</text>
</comment>
<evidence type="ECO:0000256" key="1">
    <source>
        <dbReference type="ARBA" id="ARBA00022490"/>
    </source>
</evidence>
<dbReference type="NCBIfam" id="TIGR00250">
    <property type="entry name" value="RNAse_H_YqgF"/>
    <property type="match status" value="1"/>
</dbReference>
<dbReference type="InterPro" id="IPR012337">
    <property type="entry name" value="RNaseH-like_sf"/>
</dbReference>
<dbReference type="GO" id="GO:0016787">
    <property type="term" value="F:hydrolase activity"/>
    <property type="evidence" value="ECO:0007669"/>
    <property type="project" value="UniProtKB-KW"/>
</dbReference>
<dbReference type="SUPFAM" id="SSF53098">
    <property type="entry name" value="Ribonuclease H-like"/>
    <property type="match status" value="1"/>
</dbReference>
<dbReference type="InterPro" id="IPR037027">
    <property type="entry name" value="YqgF/RNaseH-like_dom_sf"/>
</dbReference>
<gene>
    <name evidence="6" type="primary">yrrK_25</name>
    <name evidence="6" type="ORF">SDC9_146027</name>
</gene>
<dbReference type="AlphaFoldDB" id="A0A645EA62"/>
<sequence length="137" mass="15187">MRILGIDLGDARTGFALSDPTGFLASGLGTFHSRSQTDIISKAAEYCREYGVSRIILGLPKNMNNSLGFRAEKTIAFQEILKEMLPDIPVILWDERCSTMSAISVMNETNTRGKKRKNTIDELAAVISLQSYLDSIR</sequence>
<dbReference type="SMART" id="SM00732">
    <property type="entry name" value="YqgFc"/>
    <property type="match status" value="1"/>
</dbReference>
<organism evidence="6">
    <name type="scientific">bioreactor metagenome</name>
    <dbReference type="NCBI Taxonomy" id="1076179"/>
    <lineage>
        <taxon>unclassified sequences</taxon>
        <taxon>metagenomes</taxon>
        <taxon>ecological metagenomes</taxon>
    </lineage>
</organism>
<evidence type="ECO:0000256" key="2">
    <source>
        <dbReference type="ARBA" id="ARBA00022517"/>
    </source>
</evidence>
<dbReference type="HAMAP" id="MF_00651">
    <property type="entry name" value="Nuclease_YqgF"/>
    <property type="match status" value="1"/>
</dbReference>
<dbReference type="PANTHER" id="PTHR33317:SF4">
    <property type="entry name" value="POLYNUCLEOTIDYL TRANSFERASE, RIBONUCLEASE H-LIKE SUPERFAMILY PROTEIN"/>
    <property type="match status" value="1"/>
</dbReference>
<evidence type="ECO:0000256" key="3">
    <source>
        <dbReference type="ARBA" id="ARBA00022722"/>
    </source>
</evidence>